<dbReference type="RefSeq" id="WP_014402885.1">
    <property type="nucleotide sequence ID" value="NC_017033.1"/>
</dbReference>
<organism evidence="2 3">
    <name type="scientific">Frateuria aurantia (strain ATCC 33424 / DSM 6220 / KCTC 2777 / LMG 1558 / NBRC 3245 / NCIMB 13370)</name>
    <name type="common">Acetobacter aurantius</name>
    <dbReference type="NCBI Taxonomy" id="767434"/>
    <lineage>
        <taxon>Bacteria</taxon>
        <taxon>Pseudomonadati</taxon>
        <taxon>Pseudomonadota</taxon>
        <taxon>Gammaproteobacteria</taxon>
        <taxon>Lysobacterales</taxon>
        <taxon>Rhodanobacteraceae</taxon>
        <taxon>Frateuria</taxon>
    </lineage>
</organism>
<reference evidence="2" key="1">
    <citation type="submission" date="2012-02" db="EMBL/GenBank/DDBJ databases">
        <title>The complete genome of Frateuria aurantia DSM 6220.</title>
        <authorList>
            <consortium name="US DOE Joint Genome Institute (JGI-PGF)"/>
            <person name="Lucas S."/>
            <person name="Copeland A."/>
            <person name="Lapidus A."/>
            <person name="Glavina del Rio T."/>
            <person name="Dalin E."/>
            <person name="Tice H."/>
            <person name="Bruce D."/>
            <person name="Goodwin L."/>
            <person name="Pitluck S."/>
            <person name="Peters L."/>
            <person name="Ovchinnikova G."/>
            <person name="Teshima H."/>
            <person name="Kyrpides N."/>
            <person name="Mavromatis K."/>
            <person name="Ivanova N."/>
            <person name="Brettin T."/>
            <person name="Detter J.C."/>
            <person name="Han C."/>
            <person name="Larimer F."/>
            <person name="Land M."/>
            <person name="Hauser L."/>
            <person name="Markowitz V."/>
            <person name="Cheng J.-F."/>
            <person name="Hugenholtz P."/>
            <person name="Woyke T."/>
            <person name="Wu D."/>
            <person name="Brambilla E."/>
            <person name="Klenk H.-P."/>
            <person name="Eisen J.A."/>
        </authorList>
    </citation>
    <scope>NUCLEOTIDE SEQUENCE</scope>
    <source>
        <strain evidence="2">DSM 6220</strain>
    </source>
</reference>
<proteinExistence type="predicted"/>
<accession>H8L636</accession>
<dbReference type="OrthoDB" id="7069174at2"/>
<keyword evidence="3" id="KW-1185">Reference proteome</keyword>
<dbReference type="STRING" id="767434.Fraau_1457"/>
<feature type="region of interest" description="Disordered" evidence="1">
    <location>
        <begin position="36"/>
        <end position="64"/>
    </location>
</feature>
<dbReference type="HOGENOM" id="CLU_204415_0_0_6"/>
<dbReference type="KEGG" id="fau:Fraau_1457"/>
<sequence length="64" mass="7007">MKRVLTPEAEAERADFDSEFDGGNCSCHLTPPCGSCTHPGNPDNQAEDDSAWMEVDDDYDGVEE</sequence>
<dbReference type="AlphaFoldDB" id="H8L636"/>
<evidence type="ECO:0000313" key="3">
    <source>
        <dbReference type="Proteomes" id="UP000005234"/>
    </source>
</evidence>
<gene>
    <name evidence="2" type="ordered locus">Fraau_1457</name>
</gene>
<dbReference type="EMBL" id="CP003350">
    <property type="protein sequence ID" value="AFC85880.1"/>
    <property type="molecule type" value="Genomic_DNA"/>
</dbReference>
<feature type="compositionally biased region" description="Acidic residues" evidence="1">
    <location>
        <begin position="45"/>
        <end position="64"/>
    </location>
</feature>
<evidence type="ECO:0000313" key="2">
    <source>
        <dbReference type="EMBL" id="AFC85880.1"/>
    </source>
</evidence>
<evidence type="ECO:0000256" key="1">
    <source>
        <dbReference type="SAM" id="MobiDB-lite"/>
    </source>
</evidence>
<name>H8L636_FRAAD</name>
<dbReference type="Proteomes" id="UP000005234">
    <property type="component" value="Chromosome"/>
</dbReference>
<protein>
    <submittedName>
        <fullName evidence="2">Uncharacterized protein</fullName>
    </submittedName>
</protein>